<proteinExistence type="predicted"/>
<name>A0A6B1D4Z2_9CHLR</name>
<organism evidence="1">
    <name type="scientific">Caldilineaceae bacterium SB0661_bin_32</name>
    <dbReference type="NCBI Taxonomy" id="2605255"/>
    <lineage>
        <taxon>Bacteria</taxon>
        <taxon>Bacillati</taxon>
        <taxon>Chloroflexota</taxon>
        <taxon>Caldilineae</taxon>
        <taxon>Caldilineales</taxon>
        <taxon>Caldilineaceae</taxon>
    </lineage>
</organism>
<protein>
    <submittedName>
        <fullName evidence="1">BrnT family toxin</fullName>
    </submittedName>
</protein>
<accession>A0A6B1D4Z2</accession>
<dbReference type="AlphaFoldDB" id="A0A6B1D4Z2"/>
<gene>
    <name evidence="1" type="ORF">F4X14_05140</name>
</gene>
<dbReference type="Gene3D" id="3.10.450.530">
    <property type="entry name" value="Ribonuclease toxin, BrnT, of type II toxin-antitoxin system"/>
    <property type="match status" value="1"/>
</dbReference>
<reference evidence="1" key="1">
    <citation type="submission" date="2019-09" db="EMBL/GenBank/DDBJ databases">
        <title>Characterisation of the sponge microbiome using genome-centric metagenomics.</title>
        <authorList>
            <person name="Engelberts J.P."/>
            <person name="Robbins S.J."/>
            <person name="De Goeij J.M."/>
            <person name="Aranda M."/>
            <person name="Bell S.C."/>
            <person name="Webster N.S."/>
        </authorList>
    </citation>
    <scope>NUCLEOTIDE SEQUENCE</scope>
    <source>
        <strain evidence="1">SB0661_bin_32</strain>
    </source>
</reference>
<dbReference type="EMBL" id="VXMH01000023">
    <property type="protein sequence ID" value="MYC94337.1"/>
    <property type="molecule type" value="Genomic_DNA"/>
</dbReference>
<dbReference type="InterPro" id="IPR038573">
    <property type="entry name" value="BrnT_sf"/>
</dbReference>
<dbReference type="InterPro" id="IPR007460">
    <property type="entry name" value="BrnT_toxin"/>
</dbReference>
<evidence type="ECO:0000313" key="1">
    <source>
        <dbReference type="EMBL" id="MYC94337.1"/>
    </source>
</evidence>
<dbReference type="Pfam" id="PF04365">
    <property type="entry name" value="BrnT_toxin"/>
    <property type="match status" value="1"/>
</dbReference>
<sequence length="88" mass="10652">MEEQYEWDENKCRINLKKHRVDFSAVYDFDWSTASLEVDSRHDEPRFVAIGQIGERLHVIVFTERGNSRRIISLRKANPREVKRYEQR</sequence>
<comment type="caution">
    <text evidence="1">The sequence shown here is derived from an EMBL/GenBank/DDBJ whole genome shotgun (WGS) entry which is preliminary data.</text>
</comment>